<protein>
    <submittedName>
        <fullName evidence="2">Uncharacterized protein</fullName>
    </submittedName>
</protein>
<dbReference type="AlphaFoldDB" id="A0A1I1W3Y6"/>
<reference evidence="2 3" key="1">
    <citation type="submission" date="2016-10" db="EMBL/GenBank/DDBJ databases">
        <authorList>
            <person name="de Groot N.N."/>
        </authorList>
    </citation>
    <scope>NUCLEOTIDE SEQUENCE [LARGE SCALE GENOMIC DNA]</scope>
    <source>
        <strain evidence="2 3">DSM 26130</strain>
    </source>
</reference>
<accession>A0A1I1W3Y6</accession>
<sequence length="56" mass="6580">MFDFLSDWITKGESSGYSPEELATHTRYMHYYAAGIALCVALLWAQYREVRKQDMK</sequence>
<organism evidence="2 3">
    <name type="scientific">Spirosoma endophyticum</name>
    <dbReference type="NCBI Taxonomy" id="662367"/>
    <lineage>
        <taxon>Bacteria</taxon>
        <taxon>Pseudomonadati</taxon>
        <taxon>Bacteroidota</taxon>
        <taxon>Cytophagia</taxon>
        <taxon>Cytophagales</taxon>
        <taxon>Cytophagaceae</taxon>
        <taxon>Spirosoma</taxon>
    </lineage>
</organism>
<keyword evidence="1" id="KW-1133">Transmembrane helix</keyword>
<gene>
    <name evidence="2" type="ORF">SAMN05216167_10893</name>
</gene>
<evidence type="ECO:0000313" key="3">
    <source>
        <dbReference type="Proteomes" id="UP000198598"/>
    </source>
</evidence>
<dbReference type="EMBL" id="FOLQ01000008">
    <property type="protein sequence ID" value="SFD89088.1"/>
    <property type="molecule type" value="Genomic_DNA"/>
</dbReference>
<evidence type="ECO:0000313" key="2">
    <source>
        <dbReference type="EMBL" id="SFD89088.1"/>
    </source>
</evidence>
<dbReference type="RefSeq" id="WP_177236634.1">
    <property type="nucleotide sequence ID" value="NZ_FOLQ01000008.1"/>
</dbReference>
<keyword evidence="1" id="KW-0812">Transmembrane</keyword>
<evidence type="ECO:0000256" key="1">
    <source>
        <dbReference type="SAM" id="Phobius"/>
    </source>
</evidence>
<dbReference type="STRING" id="662367.SAMN05216167_10893"/>
<keyword evidence="1" id="KW-0472">Membrane</keyword>
<dbReference type="Proteomes" id="UP000198598">
    <property type="component" value="Unassembled WGS sequence"/>
</dbReference>
<feature type="transmembrane region" description="Helical" evidence="1">
    <location>
        <begin position="28"/>
        <end position="47"/>
    </location>
</feature>
<proteinExistence type="predicted"/>
<keyword evidence="3" id="KW-1185">Reference proteome</keyword>
<name>A0A1I1W3Y6_9BACT</name>